<protein>
    <submittedName>
        <fullName evidence="3">Por secretion system C-terminal sorting domain-containing protein</fullName>
    </submittedName>
</protein>
<dbReference type="InterPro" id="IPR050789">
    <property type="entry name" value="Diverse_Enzym_Activities"/>
</dbReference>
<feature type="domain" description="Secretion system C-terminal sorting" evidence="2">
    <location>
        <begin position="387"/>
        <end position="455"/>
    </location>
</feature>
<proteinExistence type="predicted"/>
<dbReference type="STRING" id="927664.SAMN05421780_103232"/>
<dbReference type="PANTHER" id="PTHR43283:SF7">
    <property type="entry name" value="BETA-LACTAMASE-RELATED DOMAIN-CONTAINING PROTEIN"/>
    <property type="match status" value="1"/>
</dbReference>
<dbReference type="AlphaFoldDB" id="A0A1I1HET8"/>
<dbReference type="SUPFAM" id="SSF56601">
    <property type="entry name" value="beta-lactamase/transpeptidase-like"/>
    <property type="match status" value="1"/>
</dbReference>
<sequence length="459" mass="51559">MRQELNLLPFFISIDKQKLEDMMKLKLLFTVLFLSFLANTKAQNLYFPPVVGSTWDTLSPTSLNWCPARIDSLYNFLDTNNTKAFIILKDGKIVLEKYFGTQTQTSSWYWASAGKTLTSFMVGIAQQEGHLSISDTTSQYLGQGWTSCTPAQEQKITIRHELTMTTGLDDGVPNEGCMQDTCLIYKSDAGTRWAYHNAPYTLLDSVIYYSTGLTLNTYMNQKLKQPIGMTGTFSYVDNNNVFFSTARSMARFGLLILNKGKWNNTPVMTDTSYYKSMVNTSQSLNKSYGYLWWLNGKESYMIPNSQLVFPGKLLPNAPDDMIAAMGKNGQFLNIIPSQKIVMIRMGEAPDAADVPFLLNDQIWAHLNALPCAVTAAKPVQSKPKVMVYPNPAADFLTVKSDKNLQKIEIWSIDGKIMQSLQVADQQEININTNKLKTGLYLLKITDVNGGLVVQKIEKQ</sequence>
<dbReference type="Proteomes" id="UP000199514">
    <property type="component" value="Unassembled WGS sequence"/>
</dbReference>
<accession>A0A1I1HET8</accession>
<dbReference type="InterPro" id="IPR001466">
    <property type="entry name" value="Beta-lactam-related"/>
</dbReference>
<evidence type="ECO:0000259" key="1">
    <source>
        <dbReference type="Pfam" id="PF00144"/>
    </source>
</evidence>
<evidence type="ECO:0000313" key="4">
    <source>
        <dbReference type="Proteomes" id="UP000199514"/>
    </source>
</evidence>
<gene>
    <name evidence="3" type="ORF">SAMN05421780_103232</name>
</gene>
<feature type="domain" description="Beta-lactamase-related" evidence="1">
    <location>
        <begin position="84"/>
        <end position="345"/>
    </location>
</feature>
<dbReference type="Gene3D" id="3.40.710.10">
    <property type="entry name" value="DD-peptidase/beta-lactamase superfamily"/>
    <property type="match status" value="1"/>
</dbReference>
<dbReference type="Pfam" id="PF18962">
    <property type="entry name" value="Por_Secre_tail"/>
    <property type="match status" value="1"/>
</dbReference>
<dbReference type="NCBIfam" id="TIGR04183">
    <property type="entry name" value="Por_Secre_tail"/>
    <property type="match status" value="1"/>
</dbReference>
<dbReference type="InterPro" id="IPR012338">
    <property type="entry name" value="Beta-lactam/transpept-like"/>
</dbReference>
<evidence type="ECO:0000313" key="3">
    <source>
        <dbReference type="EMBL" id="SFC19630.1"/>
    </source>
</evidence>
<reference evidence="3 4" key="1">
    <citation type="submission" date="2016-10" db="EMBL/GenBank/DDBJ databases">
        <authorList>
            <person name="de Groot N.N."/>
        </authorList>
    </citation>
    <scope>NUCLEOTIDE SEQUENCE [LARGE SCALE GENOMIC DNA]</scope>
    <source>
        <strain evidence="3 4">DSM 6793</strain>
    </source>
</reference>
<dbReference type="Pfam" id="PF00144">
    <property type="entry name" value="Beta-lactamase"/>
    <property type="match status" value="1"/>
</dbReference>
<keyword evidence="4" id="KW-1185">Reference proteome</keyword>
<name>A0A1I1HET8_9BACT</name>
<dbReference type="PANTHER" id="PTHR43283">
    <property type="entry name" value="BETA-LACTAMASE-RELATED"/>
    <property type="match status" value="1"/>
</dbReference>
<organism evidence="3 4">
    <name type="scientific">Flexibacter flexilis DSM 6793</name>
    <dbReference type="NCBI Taxonomy" id="927664"/>
    <lineage>
        <taxon>Bacteria</taxon>
        <taxon>Pseudomonadati</taxon>
        <taxon>Bacteroidota</taxon>
        <taxon>Cytophagia</taxon>
        <taxon>Cytophagales</taxon>
        <taxon>Flexibacteraceae</taxon>
        <taxon>Flexibacter</taxon>
    </lineage>
</organism>
<dbReference type="EMBL" id="FOLE01000003">
    <property type="protein sequence ID" value="SFC19630.1"/>
    <property type="molecule type" value="Genomic_DNA"/>
</dbReference>
<dbReference type="InterPro" id="IPR026444">
    <property type="entry name" value="Secre_tail"/>
</dbReference>
<evidence type="ECO:0000259" key="2">
    <source>
        <dbReference type="Pfam" id="PF18962"/>
    </source>
</evidence>